<comment type="similarity">
    <text evidence="1">Belongs to the IF-3 family.</text>
</comment>
<dbReference type="PANTHER" id="PTHR10938:SF0">
    <property type="entry name" value="TRANSLATION INITIATION FACTOR IF-3, MITOCHONDRIAL"/>
    <property type="match status" value="1"/>
</dbReference>
<evidence type="ECO:0000313" key="6">
    <source>
        <dbReference type="Proteomes" id="UP000184073"/>
    </source>
</evidence>
<proteinExistence type="inferred from homology"/>
<dbReference type="STRING" id="1036611.A0A1L9P731"/>
<accession>A0A1L9P731</accession>
<dbReference type="EMBL" id="KV878125">
    <property type="protein sequence ID" value="OJI97308.1"/>
    <property type="molecule type" value="Genomic_DNA"/>
</dbReference>
<dbReference type="InterPro" id="IPR001288">
    <property type="entry name" value="Translation_initiation_fac_3"/>
</dbReference>
<dbReference type="GO" id="GO:0003743">
    <property type="term" value="F:translation initiation factor activity"/>
    <property type="evidence" value="ECO:0007669"/>
    <property type="project" value="UniProtKB-KW"/>
</dbReference>
<evidence type="ECO:0000256" key="1">
    <source>
        <dbReference type="ARBA" id="ARBA00005439"/>
    </source>
</evidence>
<keyword evidence="3" id="KW-0648">Protein biosynthesis</keyword>
<organism evidence="5 6">
    <name type="scientific">Aspergillus versicolor CBS 583.65</name>
    <dbReference type="NCBI Taxonomy" id="1036611"/>
    <lineage>
        <taxon>Eukaryota</taxon>
        <taxon>Fungi</taxon>
        <taxon>Dikarya</taxon>
        <taxon>Ascomycota</taxon>
        <taxon>Pezizomycotina</taxon>
        <taxon>Eurotiomycetes</taxon>
        <taxon>Eurotiomycetidae</taxon>
        <taxon>Eurotiales</taxon>
        <taxon>Aspergillaceae</taxon>
        <taxon>Aspergillus</taxon>
        <taxon>Aspergillus subgen. Nidulantes</taxon>
    </lineage>
</organism>
<dbReference type="GO" id="GO:0070124">
    <property type="term" value="P:mitochondrial translational initiation"/>
    <property type="evidence" value="ECO:0007669"/>
    <property type="project" value="TreeGrafter"/>
</dbReference>
<dbReference type="RefSeq" id="XP_040663071.1">
    <property type="nucleotide sequence ID" value="XM_040811275.1"/>
</dbReference>
<protein>
    <recommendedName>
        <fullName evidence="4">Translation initiation factor 3 C-terminal domain-containing protein</fullName>
    </recommendedName>
</protein>
<reference evidence="6" key="1">
    <citation type="journal article" date="2017" name="Genome Biol.">
        <title>Comparative genomics reveals high biological diversity and specific adaptations in the industrially and medically important fungal genus Aspergillus.</title>
        <authorList>
            <person name="de Vries R.P."/>
            <person name="Riley R."/>
            <person name="Wiebenga A."/>
            <person name="Aguilar-Osorio G."/>
            <person name="Amillis S."/>
            <person name="Uchima C.A."/>
            <person name="Anderluh G."/>
            <person name="Asadollahi M."/>
            <person name="Askin M."/>
            <person name="Barry K."/>
            <person name="Battaglia E."/>
            <person name="Bayram O."/>
            <person name="Benocci T."/>
            <person name="Braus-Stromeyer S.A."/>
            <person name="Caldana C."/>
            <person name="Canovas D."/>
            <person name="Cerqueira G.C."/>
            <person name="Chen F."/>
            <person name="Chen W."/>
            <person name="Choi C."/>
            <person name="Clum A."/>
            <person name="Dos Santos R.A."/>
            <person name="Damasio A.R."/>
            <person name="Diallinas G."/>
            <person name="Emri T."/>
            <person name="Fekete E."/>
            <person name="Flipphi M."/>
            <person name="Freyberg S."/>
            <person name="Gallo A."/>
            <person name="Gournas C."/>
            <person name="Habgood R."/>
            <person name="Hainaut M."/>
            <person name="Harispe M.L."/>
            <person name="Henrissat B."/>
            <person name="Hilden K.S."/>
            <person name="Hope R."/>
            <person name="Hossain A."/>
            <person name="Karabika E."/>
            <person name="Karaffa L."/>
            <person name="Karanyi Z."/>
            <person name="Krasevec N."/>
            <person name="Kuo A."/>
            <person name="Kusch H."/>
            <person name="LaButti K."/>
            <person name="Lagendijk E.L."/>
            <person name="Lapidus A."/>
            <person name="Levasseur A."/>
            <person name="Lindquist E."/>
            <person name="Lipzen A."/>
            <person name="Logrieco A.F."/>
            <person name="MacCabe A."/>
            <person name="Maekelae M.R."/>
            <person name="Malavazi I."/>
            <person name="Melin P."/>
            <person name="Meyer V."/>
            <person name="Mielnichuk N."/>
            <person name="Miskei M."/>
            <person name="Molnar A.P."/>
            <person name="Mule G."/>
            <person name="Ngan C.Y."/>
            <person name="Orejas M."/>
            <person name="Orosz E."/>
            <person name="Ouedraogo J.P."/>
            <person name="Overkamp K.M."/>
            <person name="Park H.-S."/>
            <person name="Perrone G."/>
            <person name="Piumi F."/>
            <person name="Punt P.J."/>
            <person name="Ram A.F."/>
            <person name="Ramon A."/>
            <person name="Rauscher S."/>
            <person name="Record E."/>
            <person name="Riano-Pachon D.M."/>
            <person name="Robert V."/>
            <person name="Roehrig J."/>
            <person name="Ruller R."/>
            <person name="Salamov A."/>
            <person name="Salih N.S."/>
            <person name="Samson R.A."/>
            <person name="Sandor E."/>
            <person name="Sanguinetti M."/>
            <person name="Schuetze T."/>
            <person name="Sepcic K."/>
            <person name="Shelest E."/>
            <person name="Sherlock G."/>
            <person name="Sophianopoulou V."/>
            <person name="Squina F.M."/>
            <person name="Sun H."/>
            <person name="Susca A."/>
            <person name="Todd R.B."/>
            <person name="Tsang A."/>
            <person name="Unkles S.E."/>
            <person name="van de Wiele N."/>
            <person name="van Rossen-Uffink D."/>
            <person name="Oliveira J.V."/>
            <person name="Vesth T.C."/>
            <person name="Visser J."/>
            <person name="Yu J.-H."/>
            <person name="Zhou M."/>
            <person name="Andersen M.R."/>
            <person name="Archer D.B."/>
            <person name="Baker S.E."/>
            <person name="Benoit I."/>
            <person name="Brakhage A.A."/>
            <person name="Braus G.H."/>
            <person name="Fischer R."/>
            <person name="Frisvad J.C."/>
            <person name="Goldman G.H."/>
            <person name="Houbraken J."/>
            <person name="Oakley B."/>
            <person name="Pocsi I."/>
            <person name="Scazzocchio C."/>
            <person name="Seiboth B."/>
            <person name="vanKuyk P.A."/>
            <person name="Wortman J."/>
            <person name="Dyer P.S."/>
            <person name="Grigoriev I.V."/>
        </authorList>
    </citation>
    <scope>NUCLEOTIDE SEQUENCE [LARGE SCALE GENOMIC DNA]</scope>
    <source>
        <strain evidence="6">CBS 583.65</strain>
    </source>
</reference>
<sequence>MKHIRGLVTTTQALRQTFLVPHVLPRSQFLRYAPAQSSSQLRFRFTSSRYSQPTRTDEFRDEGIQADFIQLVGEDNKLMPPVQLNSVLASIERPAQFVLQVAPGASDRPPICKVVNREQMRQRERAVTKPAQATKISVKQIELNWAIDAHDLSHRLKQLTSFLEKGRQVEVILTKKKHKRNATPEEVKNVMDKVLQAVKDANAIQVSAMEGQPGKRVMLTVKKKDL</sequence>
<feature type="domain" description="Translation initiation factor 3 C-terminal" evidence="4">
    <location>
        <begin position="136"/>
        <end position="221"/>
    </location>
</feature>
<keyword evidence="6" id="KW-1185">Reference proteome</keyword>
<dbReference type="VEuPathDB" id="FungiDB:ASPVEDRAFT_36725"/>
<dbReference type="SUPFAM" id="SSF55200">
    <property type="entry name" value="Translation initiation factor IF3, C-terminal domain"/>
    <property type="match status" value="1"/>
</dbReference>
<dbReference type="GeneID" id="63726786"/>
<evidence type="ECO:0000313" key="5">
    <source>
        <dbReference type="EMBL" id="OJI97308.1"/>
    </source>
</evidence>
<evidence type="ECO:0000256" key="2">
    <source>
        <dbReference type="ARBA" id="ARBA00022540"/>
    </source>
</evidence>
<dbReference type="Pfam" id="PF00707">
    <property type="entry name" value="IF3_C"/>
    <property type="match status" value="1"/>
</dbReference>
<dbReference type="GO" id="GO:0032790">
    <property type="term" value="P:ribosome disassembly"/>
    <property type="evidence" value="ECO:0007669"/>
    <property type="project" value="TreeGrafter"/>
</dbReference>
<dbReference type="InterPro" id="IPR019815">
    <property type="entry name" value="Translation_initiation_fac_3_C"/>
</dbReference>
<keyword evidence="2" id="KW-0396">Initiation factor</keyword>
<dbReference type="Proteomes" id="UP000184073">
    <property type="component" value="Unassembled WGS sequence"/>
</dbReference>
<dbReference type="PANTHER" id="PTHR10938">
    <property type="entry name" value="TRANSLATION INITIATION FACTOR IF-3"/>
    <property type="match status" value="1"/>
</dbReference>
<dbReference type="GO" id="GO:0005739">
    <property type="term" value="C:mitochondrion"/>
    <property type="evidence" value="ECO:0007669"/>
    <property type="project" value="TreeGrafter"/>
</dbReference>
<dbReference type="AlphaFoldDB" id="A0A1L9P731"/>
<evidence type="ECO:0000256" key="3">
    <source>
        <dbReference type="ARBA" id="ARBA00022917"/>
    </source>
</evidence>
<dbReference type="OrthoDB" id="21573at2759"/>
<dbReference type="Gene3D" id="3.30.110.10">
    <property type="entry name" value="Translation initiation factor 3 (IF-3), C-terminal domain"/>
    <property type="match status" value="1"/>
</dbReference>
<name>A0A1L9P731_ASPVE</name>
<dbReference type="GO" id="GO:0043022">
    <property type="term" value="F:ribosome binding"/>
    <property type="evidence" value="ECO:0007669"/>
    <property type="project" value="TreeGrafter"/>
</dbReference>
<dbReference type="InterPro" id="IPR036788">
    <property type="entry name" value="T_IF-3_C_sf"/>
</dbReference>
<gene>
    <name evidence="5" type="ORF">ASPVEDRAFT_36725</name>
</gene>
<evidence type="ECO:0000259" key="4">
    <source>
        <dbReference type="Pfam" id="PF00707"/>
    </source>
</evidence>